<evidence type="ECO:0000313" key="1">
    <source>
        <dbReference type="EMBL" id="TVU02923.1"/>
    </source>
</evidence>
<sequence>MASMACDTRLVHHDGVQESAQLLMCAELVSEGRWDVVAGQAHRRKVFLCYVLISYGRVMHRIFA</sequence>
<evidence type="ECO:0000313" key="2">
    <source>
        <dbReference type="Proteomes" id="UP000324897"/>
    </source>
</evidence>
<gene>
    <name evidence="1" type="ORF">EJB05_51551</name>
</gene>
<protein>
    <submittedName>
        <fullName evidence="1">Uncharacterized protein</fullName>
    </submittedName>
</protein>
<reference evidence="1 2" key="1">
    <citation type="journal article" date="2019" name="Sci. Rep.">
        <title>A high-quality genome of Eragrostis curvula grass provides insights into Poaceae evolution and supports new strategies to enhance forage quality.</title>
        <authorList>
            <person name="Carballo J."/>
            <person name="Santos B.A.C.M."/>
            <person name="Zappacosta D."/>
            <person name="Garbus I."/>
            <person name="Selva J.P."/>
            <person name="Gallo C.A."/>
            <person name="Diaz A."/>
            <person name="Albertini E."/>
            <person name="Caccamo M."/>
            <person name="Echenique V."/>
        </authorList>
    </citation>
    <scope>NUCLEOTIDE SEQUENCE [LARGE SCALE GENOMIC DNA]</scope>
    <source>
        <strain evidence="2">cv. Victoria</strain>
        <tissue evidence="1">Leaf</tissue>
    </source>
</reference>
<proteinExistence type="predicted"/>
<accession>A0A5J9SV71</accession>
<dbReference type="Proteomes" id="UP000324897">
    <property type="component" value="Unassembled WGS sequence"/>
</dbReference>
<comment type="caution">
    <text evidence="1">The sequence shown here is derived from an EMBL/GenBank/DDBJ whole genome shotgun (WGS) entry which is preliminary data.</text>
</comment>
<dbReference type="EMBL" id="RWGY01000256">
    <property type="protein sequence ID" value="TVU02923.1"/>
    <property type="molecule type" value="Genomic_DNA"/>
</dbReference>
<organism evidence="1 2">
    <name type="scientific">Eragrostis curvula</name>
    <name type="common">weeping love grass</name>
    <dbReference type="NCBI Taxonomy" id="38414"/>
    <lineage>
        <taxon>Eukaryota</taxon>
        <taxon>Viridiplantae</taxon>
        <taxon>Streptophyta</taxon>
        <taxon>Embryophyta</taxon>
        <taxon>Tracheophyta</taxon>
        <taxon>Spermatophyta</taxon>
        <taxon>Magnoliopsida</taxon>
        <taxon>Liliopsida</taxon>
        <taxon>Poales</taxon>
        <taxon>Poaceae</taxon>
        <taxon>PACMAD clade</taxon>
        <taxon>Chloridoideae</taxon>
        <taxon>Eragrostideae</taxon>
        <taxon>Eragrostidinae</taxon>
        <taxon>Eragrostis</taxon>
    </lineage>
</organism>
<dbReference type="Gramene" id="TVU02923">
    <property type="protein sequence ID" value="TVU02923"/>
    <property type="gene ID" value="EJB05_51551"/>
</dbReference>
<keyword evidence="2" id="KW-1185">Reference proteome</keyword>
<name>A0A5J9SV71_9POAL</name>
<dbReference type="AlphaFoldDB" id="A0A5J9SV71"/>